<keyword evidence="2" id="KW-0904">Protein phosphatase</keyword>
<feature type="region of interest" description="Disordered" evidence="3">
    <location>
        <begin position="475"/>
        <end position="506"/>
    </location>
</feature>
<feature type="compositionally biased region" description="Low complexity" evidence="3">
    <location>
        <begin position="92"/>
        <end position="112"/>
    </location>
</feature>
<feature type="compositionally biased region" description="Low complexity" evidence="3">
    <location>
        <begin position="475"/>
        <end position="496"/>
    </location>
</feature>
<evidence type="ECO:0000259" key="4">
    <source>
        <dbReference type="PROSITE" id="PS50054"/>
    </source>
</evidence>
<feature type="compositionally biased region" description="Acidic residues" evidence="3">
    <location>
        <begin position="256"/>
        <end position="266"/>
    </location>
</feature>
<feature type="domain" description="Tyrosine specific protein phosphatases" evidence="5">
    <location>
        <begin position="14"/>
        <end position="70"/>
    </location>
</feature>
<dbReference type="GO" id="GO:0030837">
    <property type="term" value="P:negative regulation of actin filament polymerization"/>
    <property type="evidence" value="ECO:0007669"/>
    <property type="project" value="InterPro"/>
</dbReference>
<evidence type="ECO:0000256" key="2">
    <source>
        <dbReference type="ARBA" id="ARBA00022912"/>
    </source>
</evidence>
<dbReference type="Proteomes" id="UP000807716">
    <property type="component" value="Unassembled WGS sequence"/>
</dbReference>
<dbReference type="InterPro" id="IPR000387">
    <property type="entry name" value="Tyr_Pase_dom"/>
</dbReference>
<dbReference type="PROSITE" id="PS50054">
    <property type="entry name" value="TYR_PHOSPHATASE_DUAL"/>
    <property type="match status" value="1"/>
</dbReference>
<organism evidence="6 7">
    <name type="scientific">Actinomortierella ambigua</name>
    <dbReference type="NCBI Taxonomy" id="1343610"/>
    <lineage>
        <taxon>Eukaryota</taxon>
        <taxon>Fungi</taxon>
        <taxon>Fungi incertae sedis</taxon>
        <taxon>Mucoromycota</taxon>
        <taxon>Mortierellomycotina</taxon>
        <taxon>Mortierellomycetes</taxon>
        <taxon>Mortierellales</taxon>
        <taxon>Mortierellaceae</taxon>
        <taxon>Actinomortierella</taxon>
    </lineage>
</organism>
<dbReference type="Gene3D" id="3.90.190.10">
    <property type="entry name" value="Protein tyrosine phosphatase superfamily"/>
    <property type="match status" value="1"/>
</dbReference>
<feature type="region of interest" description="Disordered" evidence="3">
    <location>
        <begin position="240"/>
        <end position="284"/>
    </location>
</feature>
<dbReference type="InterPro" id="IPR000340">
    <property type="entry name" value="Dual-sp_phosphatase_cat-dom"/>
</dbReference>
<dbReference type="PROSITE" id="PS50056">
    <property type="entry name" value="TYR_PHOSPHATASE_2"/>
    <property type="match status" value="1"/>
</dbReference>
<evidence type="ECO:0000256" key="1">
    <source>
        <dbReference type="ARBA" id="ARBA00022801"/>
    </source>
</evidence>
<feature type="compositionally biased region" description="Low complexity" evidence="3">
    <location>
        <begin position="273"/>
        <end position="284"/>
    </location>
</feature>
<keyword evidence="7" id="KW-1185">Reference proteome</keyword>
<dbReference type="OrthoDB" id="2017893at2759"/>
<dbReference type="AlphaFoldDB" id="A0A9P6PP13"/>
<feature type="compositionally biased region" description="Low complexity" evidence="3">
    <location>
        <begin position="186"/>
        <end position="197"/>
    </location>
</feature>
<protein>
    <submittedName>
        <fullName evidence="6">Dual specificity protein phosphatase 10</fullName>
    </submittedName>
</protein>
<dbReference type="PANTHER" id="PTHR45864">
    <property type="entry name" value="SLINGSHOT PROTEIN PHOSPHATASE HOMOLOG"/>
    <property type="match status" value="1"/>
</dbReference>
<evidence type="ECO:0000313" key="6">
    <source>
        <dbReference type="EMBL" id="KAG0251001.1"/>
    </source>
</evidence>
<name>A0A9P6PP13_9FUNG</name>
<evidence type="ECO:0000313" key="7">
    <source>
        <dbReference type="Proteomes" id="UP000807716"/>
    </source>
</evidence>
<dbReference type="SUPFAM" id="SSF52799">
    <property type="entry name" value="(Phosphotyrosine protein) phosphatases II"/>
    <property type="match status" value="1"/>
</dbReference>
<dbReference type="SMART" id="SM00195">
    <property type="entry name" value="DSPc"/>
    <property type="match status" value="1"/>
</dbReference>
<dbReference type="EMBL" id="JAAAJB010000800">
    <property type="protein sequence ID" value="KAG0251001.1"/>
    <property type="molecule type" value="Genomic_DNA"/>
</dbReference>
<accession>A0A9P6PP13</accession>
<keyword evidence="1" id="KW-0378">Hydrolase</keyword>
<dbReference type="PROSITE" id="PS00383">
    <property type="entry name" value="TYR_PHOSPHATASE_1"/>
    <property type="match status" value="1"/>
</dbReference>
<gene>
    <name evidence="6" type="primary">DUSP10</name>
    <name evidence="6" type="ORF">DFQ27_009098</name>
</gene>
<proteinExistence type="predicted"/>
<evidence type="ECO:0000256" key="3">
    <source>
        <dbReference type="SAM" id="MobiDB-lite"/>
    </source>
</evidence>
<sequence>MTLPWSHGQRNLLQEFPAAFAFIDDARSAGTNVLVHCQLGVSRSASLVIAYVMRTEQMNLSSAYEFVKDKSGVISPNMSLMYQLVEYEKSLPRSSDSQQQDQQQLQRQPPLLRRSDSDSVVVLETEASPLSRRPSTNGKKSSMVIHPTPRSPLRPQAGSTHMTDISVPAAATGSRPTSPYQRVRPSTSSTSLTLTSSKSRPASLLCLPDQSLTQQLHHNHQRQPEAIAWALAKYPPTLLAPASGHADPVPSSSDMELTEEEDEEEERDKFPASMNRFSASPSMSSSSRAVSMISLSPPSSRPISTSESVMTGISSSHSMAMDCDIATEPLPLITPMPRTPTIATMPTSFLTTTKPKTQHHMHSFPNPNRHIDQLLLPVLRHDQHKHIHMHDDHDDADDEEEEQQEQYKLKVAAAKGGDNDDIHVNNHSKLFTPTAWSPSPMATGLLASSAMAVAVVASAAAKQLHHNFASAMMNSNPSASSASHPPLPSSAVSASPEEGGPDFIFSPRPFSPALHETRTFGEFYQALKS</sequence>
<dbReference type="GO" id="GO:0004721">
    <property type="term" value="F:phosphoprotein phosphatase activity"/>
    <property type="evidence" value="ECO:0007669"/>
    <property type="project" value="UniProtKB-KW"/>
</dbReference>
<dbReference type="Pfam" id="PF00782">
    <property type="entry name" value="DSPc"/>
    <property type="match status" value="1"/>
</dbReference>
<dbReference type="InterPro" id="IPR020422">
    <property type="entry name" value="TYR_PHOSPHATASE_DUAL_dom"/>
</dbReference>
<comment type="caution">
    <text evidence="6">The sequence shown here is derived from an EMBL/GenBank/DDBJ whole genome shotgun (WGS) entry which is preliminary data.</text>
</comment>
<feature type="domain" description="Tyrosine-protein phosphatase" evidence="4">
    <location>
        <begin position="1"/>
        <end position="93"/>
    </location>
</feature>
<dbReference type="InterPro" id="IPR043587">
    <property type="entry name" value="Phosphatase_SSH-like"/>
</dbReference>
<dbReference type="InterPro" id="IPR029021">
    <property type="entry name" value="Prot-tyrosine_phosphatase-like"/>
</dbReference>
<dbReference type="InterPro" id="IPR016130">
    <property type="entry name" value="Tyr_Pase_AS"/>
</dbReference>
<feature type="region of interest" description="Disordered" evidence="3">
    <location>
        <begin position="91"/>
        <end position="198"/>
    </location>
</feature>
<dbReference type="GO" id="GO:0003779">
    <property type="term" value="F:actin binding"/>
    <property type="evidence" value="ECO:0007669"/>
    <property type="project" value="InterPro"/>
</dbReference>
<reference evidence="6" key="1">
    <citation type="journal article" date="2020" name="Fungal Divers.">
        <title>Resolving the Mortierellaceae phylogeny through synthesis of multi-gene phylogenetics and phylogenomics.</title>
        <authorList>
            <person name="Vandepol N."/>
            <person name="Liber J."/>
            <person name="Desiro A."/>
            <person name="Na H."/>
            <person name="Kennedy M."/>
            <person name="Barry K."/>
            <person name="Grigoriev I.V."/>
            <person name="Miller A.N."/>
            <person name="O'Donnell K."/>
            <person name="Stajich J.E."/>
            <person name="Bonito G."/>
        </authorList>
    </citation>
    <scope>NUCLEOTIDE SEQUENCE</scope>
    <source>
        <strain evidence="6">BC1065</strain>
    </source>
</reference>
<evidence type="ECO:0000259" key="5">
    <source>
        <dbReference type="PROSITE" id="PS50056"/>
    </source>
</evidence>